<evidence type="ECO:0000313" key="3">
    <source>
        <dbReference type="Proteomes" id="UP000639403"/>
    </source>
</evidence>
<name>A0A8H7NXH1_9APHY</name>
<feature type="compositionally biased region" description="Basic and acidic residues" evidence="1">
    <location>
        <begin position="829"/>
        <end position="842"/>
    </location>
</feature>
<feature type="compositionally biased region" description="Polar residues" evidence="1">
    <location>
        <begin position="767"/>
        <end position="779"/>
    </location>
</feature>
<sequence length="1499" mass="163118">MSTVSEPLVYHTFPFPGLQVASALFHEVYHTKVLPALGKQSHEQKVLWETVLESLLAGVLDFLEEAGTDKIKIAKAKDAVANTLYSSICDICFSLTAPMMSVDLRCTAYSLLSDSAAGHAANQHKLRSDAVLGGERLGSVMWRTKDYLALESLLTVFAHLLPPAKDATGGRLDGKRAAYIHSVFVSSQPPEAAGAGEKVVDLLNCLSTGDWDDAAREIMDVLASANLTFPQPFSVNEIHACGQLQRADGLFVDDKALIANVVISDTQCETLTVPYPTVHRIEVDREYSVDETTPSRIDICVNAPPLLGKEPAAKSTSENAREHELWTVSFAIRRDRVERFVRTLTARGLGKRLKDLMPPKLSLAKSPTILEFDSRGMPVKELIYRTYQSSDDLQSVAQGENDSGDLDASIGTTTDALGPASGVNVEDSNVSRLIASSAQVSISAQKASRSTSAAATDDAGLVSVITTVAPASKSLVAPQAKTRATSIKRTGSQLVRERVFGASDEELFEVSDAGTVLFPGRSESPLQHKNASLGRRTTATKKKAASAVEDVSENEIDVLVLTQPSFIAPPSANPKTPHKSLAKELSKATVDQPGNNPDAPTAVDLLAMNSLDEHPKNLPSPAQRPAASKTTARHRIDKPTLVTASDLDPRKSSKKAAPVDAPDPGLHRKKQSDSSRSSKKDLSHLGPDITSSVLAISKSSTLAPAANLSASKNIRVSNHDVKPHGVLNTVLEDLDESDHIVNGSSPVPIFGSDRRSVKAGLRKKGQPLTTDIKTSSRVTATKRKRGAPANGSLHPDSDPDSFDMKQPASKRARRADRSSVLPRSAIPSERTDSQVLRPRETAATRATKRYRGKKDRSSSPTVAAQQIDYDELPGTVSVQGTSSPLFGKAICRKEKTGAQAKDDLPASSVRMGRMNSGKKNKCVPSAPEDLSDSPPPPDTMQSEDILHIDDDDREREEVDDMLSSDPKMTSTAKHSKALRSSKPAAIVLQAGPVTFYLTLLDYMAEWEPNQVPWADLLAPREASPAVVETDTRGKEAVRCPPSKGALGTALFHDVDEYEKTSDATDGMQDHWVMDKNERSESVSTNIVELDVTEAETQKLDTKHNTPKETIDLTKDDSPVKQKPLRSAVKSLQEELDHGFAFSKATKEDLKTSTPYRNLPLPPVHPSSSASKASRAKHTVTFAPELPERQSPRKYVDVRMSMDAREDIAPKASKILGTRLLALKPTPIKRLPNDTVFMTADSGRTNKYNTKDKVVGVQEIVDVLQDLQEAVMQKITRRFEGVRDDVRAGREAILAEAAADLLELRTERRVHPPLQHPAHFNRLIDLEAAYARFGRAVDSGLEDVVCMNREICAGVTRTVHELDRGSLSKRMPARLAPFPEDVFCAESLVVSFSCCVDALDVPLFLLCRCSRHALVQYDTTILRHMYITTPCHCNVPVSDASSGEDPNNVCSGTASKKKARWKCHWGPRRAHDLALVQWCPSRSLQHCSRQPSPAPSRFFS</sequence>
<accession>A0A8H7NXH1</accession>
<feature type="region of interest" description="Disordered" evidence="1">
    <location>
        <begin position="394"/>
        <end position="416"/>
    </location>
</feature>
<proteinExistence type="predicted"/>
<evidence type="ECO:0000256" key="1">
    <source>
        <dbReference type="SAM" id="MobiDB-lite"/>
    </source>
</evidence>
<dbReference type="EMBL" id="JADOXO010000232">
    <property type="protein sequence ID" value="KAF9808786.1"/>
    <property type="molecule type" value="Genomic_DNA"/>
</dbReference>
<evidence type="ECO:0000313" key="2">
    <source>
        <dbReference type="EMBL" id="KAF9808786.1"/>
    </source>
</evidence>
<comment type="caution">
    <text evidence="2">The sequence shown here is derived from an EMBL/GenBank/DDBJ whole genome shotgun (WGS) entry which is preliminary data.</text>
</comment>
<gene>
    <name evidence="2" type="ORF">IEO21_07758</name>
</gene>
<feature type="compositionally biased region" description="Acidic residues" evidence="1">
    <location>
        <begin position="951"/>
        <end position="962"/>
    </location>
</feature>
<feature type="region of interest" description="Disordered" evidence="1">
    <location>
        <begin position="897"/>
        <end position="976"/>
    </location>
</feature>
<feature type="compositionally biased region" description="Basic and acidic residues" evidence="1">
    <location>
        <begin position="671"/>
        <end position="683"/>
    </location>
</feature>
<reference evidence="2" key="1">
    <citation type="submission" date="2020-11" db="EMBL/GenBank/DDBJ databases">
        <authorList>
            <person name="Koelle M."/>
            <person name="Horta M.A.C."/>
            <person name="Nowrousian M."/>
            <person name="Ohm R.A."/>
            <person name="Benz P."/>
            <person name="Pilgard A."/>
        </authorList>
    </citation>
    <scope>NUCLEOTIDE SEQUENCE</scope>
    <source>
        <strain evidence="2">FPRL280</strain>
    </source>
</reference>
<protein>
    <submittedName>
        <fullName evidence="2">Uncharacterized protein</fullName>
    </submittedName>
</protein>
<feature type="region of interest" description="Disordered" evidence="1">
    <location>
        <begin position="566"/>
        <end position="686"/>
    </location>
</feature>
<feature type="region of interest" description="Disordered" evidence="1">
    <location>
        <begin position="745"/>
        <end position="866"/>
    </location>
</feature>
<reference evidence="2" key="2">
    <citation type="journal article" name="Front. Microbiol.">
        <title>Degradative Capacity of Two Strains of Rhodonia placenta: From Phenotype to Genotype.</title>
        <authorList>
            <person name="Kolle M."/>
            <person name="Horta M.A.C."/>
            <person name="Nowrousian M."/>
            <person name="Ohm R.A."/>
            <person name="Benz J.P."/>
            <person name="Pilgard A."/>
        </authorList>
    </citation>
    <scope>NUCLEOTIDE SEQUENCE</scope>
    <source>
        <strain evidence="2">FPRL280</strain>
    </source>
</reference>
<feature type="region of interest" description="Disordered" evidence="1">
    <location>
        <begin position="519"/>
        <end position="538"/>
    </location>
</feature>
<dbReference type="Proteomes" id="UP000639403">
    <property type="component" value="Unassembled WGS sequence"/>
</dbReference>
<feature type="region of interest" description="Disordered" evidence="1">
    <location>
        <begin position="1150"/>
        <end position="1173"/>
    </location>
</feature>
<organism evidence="2 3">
    <name type="scientific">Rhodonia placenta</name>
    <dbReference type="NCBI Taxonomy" id="104341"/>
    <lineage>
        <taxon>Eukaryota</taxon>
        <taxon>Fungi</taxon>
        <taxon>Dikarya</taxon>
        <taxon>Basidiomycota</taxon>
        <taxon>Agaricomycotina</taxon>
        <taxon>Agaricomycetes</taxon>
        <taxon>Polyporales</taxon>
        <taxon>Adustoporiaceae</taxon>
        <taxon>Rhodonia</taxon>
    </lineage>
</organism>